<protein>
    <submittedName>
        <fullName evidence="1">Uncharacterized protein</fullName>
    </submittedName>
</protein>
<evidence type="ECO:0000313" key="1">
    <source>
        <dbReference type="EMBL" id="EAQ80545.1"/>
    </source>
</evidence>
<dbReference type="EMBL" id="AANZ01000008">
    <property type="protein sequence ID" value="EAQ80545.1"/>
    <property type="molecule type" value="Genomic_DNA"/>
</dbReference>
<comment type="caution">
    <text evidence="1">The sequence shown here is derived from an EMBL/GenBank/DDBJ whole genome shotgun (WGS) entry which is preliminary data.</text>
</comment>
<dbReference type="Proteomes" id="UP000004358">
    <property type="component" value="Unassembled WGS sequence"/>
</dbReference>
<name>A3ZS87_9BACT</name>
<dbReference type="RefSeq" id="WP_002650779.1">
    <property type="nucleotide sequence ID" value="NZ_CH672376.1"/>
</dbReference>
<accession>A3ZS87</accession>
<sequence>MKVRGYVDAVRDEAIRRCGTIDEASEVGRWLQWAETYLGTIDPLAEERSLQAYSLTDEEIEALRTECEADWCDYSETFSQSEWRI</sequence>
<reference evidence="1 2" key="1">
    <citation type="submission" date="2006-02" db="EMBL/GenBank/DDBJ databases">
        <authorList>
            <person name="Amann R."/>
            <person name="Ferriera S."/>
            <person name="Johnson J."/>
            <person name="Kravitz S."/>
            <person name="Halpern A."/>
            <person name="Remington K."/>
            <person name="Beeson K."/>
            <person name="Tran B."/>
            <person name="Rogers Y.-H."/>
            <person name="Friedman R."/>
            <person name="Venter J.C."/>
        </authorList>
    </citation>
    <scope>NUCLEOTIDE SEQUENCE [LARGE SCALE GENOMIC DNA]</scope>
    <source>
        <strain evidence="1 2">DSM 3645</strain>
    </source>
</reference>
<evidence type="ECO:0000313" key="2">
    <source>
        <dbReference type="Proteomes" id="UP000004358"/>
    </source>
</evidence>
<dbReference type="HOGENOM" id="CLU_2506095_0_0_0"/>
<gene>
    <name evidence="1" type="ORF">DSM3645_14405</name>
</gene>
<dbReference type="AlphaFoldDB" id="A3ZS87"/>
<organism evidence="1 2">
    <name type="scientific">Blastopirellula marina DSM 3645</name>
    <dbReference type="NCBI Taxonomy" id="314230"/>
    <lineage>
        <taxon>Bacteria</taxon>
        <taxon>Pseudomonadati</taxon>
        <taxon>Planctomycetota</taxon>
        <taxon>Planctomycetia</taxon>
        <taxon>Pirellulales</taxon>
        <taxon>Pirellulaceae</taxon>
        <taxon>Blastopirellula</taxon>
    </lineage>
</organism>
<proteinExistence type="predicted"/>